<protein>
    <submittedName>
        <fullName evidence="2">Uncharacterized protein</fullName>
    </submittedName>
</protein>
<dbReference type="Proteomes" id="UP001497516">
    <property type="component" value="Chromosome 1"/>
</dbReference>
<gene>
    <name evidence="2" type="ORF">LTRI10_LOCUS2739</name>
</gene>
<proteinExistence type="predicted"/>
<keyword evidence="1" id="KW-1133">Transmembrane helix</keyword>
<evidence type="ECO:0000313" key="3">
    <source>
        <dbReference type="Proteomes" id="UP001497516"/>
    </source>
</evidence>
<evidence type="ECO:0000256" key="1">
    <source>
        <dbReference type="SAM" id="Phobius"/>
    </source>
</evidence>
<keyword evidence="3" id="KW-1185">Reference proteome</keyword>
<organism evidence="2 3">
    <name type="scientific">Linum trigynum</name>
    <dbReference type="NCBI Taxonomy" id="586398"/>
    <lineage>
        <taxon>Eukaryota</taxon>
        <taxon>Viridiplantae</taxon>
        <taxon>Streptophyta</taxon>
        <taxon>Embryophyta</taxon>
        <taxon>Tracheophyta</taxon>
        <taxon>Spermatophyta</taxon>
        <taxon>Magnoliopsida</taxon>
        <taxon>eudicotyledons</taxon>
        <taxon>Gunneridae</taxon>
        <taxon>Pentapetalae</taxon>
        <taxon>rosids</taxon>
        <taxon>fabids</taxon>
        <taxon>Malpighiales</taxon>
        <taxon>Linaceae</taxon>
        <taxon>Linum</taxon>
    </lineage>
</organism>
<keyword evidence="1" id="KW-0472">Membrane</keyword>
<dbReference type="AlphaFoldDB" id="A0AAV2CEJ1"/>
<evidence type="ECO:0000313" key="2">
    <source>
        <dbReference type="EMBL" id="CAL1354958.1"/>
    </source>
</evidence>
<accession>A0AAV2CEJ1</accession>
<name>A0AAV2CEJ1_9ROSI</name>
<sequence>MWSLFLEKIKNYLFFAFFLIPHNFFPHPFSLFFFHNGLESKSPCKVLNKFSFHLLARAQHVGAEMGKVVIYHQRIHLIMIIMGAFCDKLCMLLNILMIAFFFLLLYLYGSIKVVLRKLCTSFLNDLYVLLYAPKGILCFMRKGEVSLGNGLDMRIHLGKGSLRYSSNLLHEKPQVIVWIWLWSVAWICRMAREGCG</sequence>
<feature type="transmembrane region" description="Helical" evidence="1">
    <location>
        <begin position="12"/>
        <end position="34"/>
    </location>
</feature>
<dbReference type="EMBL" id="OZ034813">
    <property type="protein sequence ID" value="CAL1354958.1"/>
    <property type="molecule type" value="Genomic_DNA"/>
</dbReference>
<keyword evidence="1" id="KW-0812">Transmembrane</keyword>
<reference evidence="2 3" key="1">
    <citation type="submission" date="2024-04" db="EMBL/GenBank/DDBJ databases">
        <authorList>
            <person name="Fracassetti M."/>
        </authorList>
    </citation>
    <scope>NUCLEOTIDE SEQUENCE [LARGE SCALE GENOMIC DNA]</scope>
</reference>
<feature type="transmembrane region" description="Helical" evidence="1">
    <location>
        <begin position="75"/>
        <end position="108"/>
    </location>
</feature>